<proteinExistence type="predicted"/>
<feature type="region of interest" description="Disordered" evidence="1">
    <location>
        <begin position="800"/>
        <end position="838"/>
    </location>
</feature>
<sequence length="1141" mass="123830">MASFAPLAGFQLPLRPRLSALYDVTKKSADFVGIPLLGQDHNPDVKDLQRKLRIQRDRFSSWGLEWSDSNQASEMEESLSRAGLSEVVGSILSTIKDIHAEVEPMWLRLKAASEGSPREKSSLVSWDKARFEDLVRDLTSCIDTLFDLSRARSGVVPRRTCKTAYVTPEHELRPFESTRMQAPQQIDPKTLTHLPPAMEGTPPAMERTVAFMSRTAYAELNPEATNGPIAPLLLEYAAFDPIFATTGIMPPMALFEKLFAGLLQDSQRPPAAWTGLPRLLGYFEDLENARLGLVYRFPTSFDPVSVDEATQKPAFNLPTLRQLLSAGGPEPPLEAKFRLAHNLANTVFDMHARCITHGNLTDASICFAKATRGFASSPRAVDIRRPLVSSFDLFTPPVVPLDLSSWHHPLDPQEAKPFPVPALTDRRVLELHALAVLLLSIGLWTKHDVIAAQMASAPPSESLLDELAVRCGSLYRKAVEVCWRGADEEASGNITGVSLLSSVQDRVTRYLETCCILDGVIGQEERLAPKLQPHDSQQLGSKVPEGGLSDAKTSTPERDASDAKASTPESRRKKEATREAEAMGKAAAAVGTIDPLAPVVCTMRANALADTTTAAVPKMRLYPHVPLAPDDVEKWNKILMPQINQALRHFYRKHAESVEISLESVGTSPSRTRPTVLVVCASVGKVRAILKKQLGCLFDGTTGFALKVCRGCVVRSRKQSATATADAEGDDNAVEAANTDRQRRVHNGASIGAWTGKRHLPPVSYGGLILVDGVQFGMTVHHMLDDPELDDDEQQAIRSMKADAHAQGKGAEDDEYCLSDTESEASFAESDDVASDDGDEDDARYFAAGDIPGLDPGLLDEPYVVTQPALDDVRENFYPVEEDKDDEHLCSMGLGEVYASSGIRRRLAHGLVHEVDWALFEFTDSRPPGDNEMPRACGSGDGRLKPADGKADAPVLRPTSVVPSSSLPGMAVQCMARTSGLRTGQILPALTSVKIYGRQTPSHTYQVTSQASGTERSDGEGGAPIGTPGDSGAWIVNRHDGRLCGHVLAWSQRKRVAYICPMDVLLLDVAETVKAKEIRLPGGAPVPCCGDEPVGRTAAADDEAAPSTNVDEAAWYGEVSPFVFGRLEDSSFGRSCRIGLH</sequence>
<evidence type="ECO:0000313" key="3">
    <source>
        <dbReference type="Proteomes" id="UP000076580"/>
    </source>
</evidence>
<evidence type="ECO:0000256" key="1">
    <source>
        <dbReference type="SAM" id="MobiDB-lite"/>
    </source>
</evidence>
<organism evidence="2 3">
    <name type="scientific">Drechmeria coniospora</name>
    <name type="common">Nematophagous fungus</name>
    <name type="synonym">Meria coniospora</name>
    <dbReference type="NCBI Taxonomy" id="98403"/>
    <lineage>
        <taxon>Eukaryota</taxon>
        <taxon>Fungi</taxon>
        <taxon>Dikarya</taxon>
        <taxon>Ascomycota</taxon>
        <taxon>Pezizomycotina</taxon>
        <taxon>Sordariomycetes</taxon>
        <taxon>Hypocreomycetidae</taxon>
        <taxon>Hypocreales</taxon>
        <taxon>Ophiocordycipitaceae</taxon>
        <taxon>Drechmeria</taxon>
    </lineage>
</organism>
<dbReference type="EMBL" id="LAYC01000002">
    <property type="protein sequence ID" value="KYK56321.1"/>
    <property type="molecule type" value="Genomic_DNA"/>
</dbReference>
<reference evidence="2 3" key="1">
    <citation type="journal article" date="2016" name="Sci. Rep.">
        <title>Insights into Adaptations to a Near-Obligate Nematode Endoparasitic Lifestyle from the Finished Genome of Drechmeria coniospora.</title>
        <authorList>
            <person name="Zhang L."/>
            <person name="Zhou Z."/>
            <person name="Guo Q."/>
            <person name="Fokkens L."/>
            <person name="Miskei M."/>
            <person name="Pocsi I."/>
            <person name="Zhang W."/>
            <person name="Chen M."/>
            <person name="Wang L."/>
            <person name="Sun Y."/>
            <person name="Donzelli B.G."/>
            <person name="Gibson D.M."/>
            <person name="Nelson D.R."/>
            <person name="Luo J.G."/>
            <person name="Rep M."/>
            <person name="Liu H."/>
            <person name="Yang S."/>
            <person name="Wang J."/>
            <person name="Krasnoff S.B."/>
            <person name="Xu Y."/>
            <person name="Molnar I."/>
            <person name="Lin M."/>
        </authorList>
    </citation>
    <scope>NUCLEOTIDE SEQUENCE [LARGE SCALE GENOMIC DNA]</scope>
    <source>
        <strain evidence="2 3">ARSEF 6962</strain>
    </source>
</reference>
<feature type="compositionally biased region" description="Acidic residues" evidence="1">
    <location>
        <begin position="812"/>
        <end position="838"/>
    </location>
</feature>
<dbReference type="InParanoid" id="A0A151GH14"/>
<keyword evidence="3" id="KW-1185">Reference proteome</keyword>
<dbReference type="GeneID" id="63715962"/>
<feature type="region of interest" description="Disordered" evidence="1">
    <location>
        <begin position="1006"/>
        <end position="1032"/>
    </location>
</feature>
<dbReference type="RefSeq" id="XP_040655673.1">
    <property type="nucleotide sequence ID" value="XM_040800640.1"/>
</dbReference>
<evidence type="ECO:0000313" key="2">
    <source>
        <dbReference type="EMBL" id="KYK56321.1"/>
    </source>
</evidence>
<name>A0A151GH14_DRECN</name>
<dbReference type="Proteomes" id="UP000076580">
    <property type="component" value="Chromosome 02"/>
</dbReference>
<dbReference type="PANTHER" id="PTHR37542">
    <property type="entry name" value="HELO DOMAIN-CONTAINING PROTEIN-RELATED"/>
    <property type="match status" value="1"/>
</dbReference>
<accession>A0A151GH14</accession>
<feature type="compositionally biased region" description="Basic and acidic residues" evidence="1">
    <location>
        <begin position="569"/>
        <end position="581"/>
    </location>
</feature>
<protein>
    <recommendedName>
        <fullName evidence="4">HET-s/LopB domain protein</fullName>
    </recommendedName>
</protein>
<feature type="region of interest" description="Disordered" evidence="1">
    <location>
        <begin position="720"/>
        <end position="744"/>
    </location>
</feature>
<gene>
    <name evidence="2" type="ORF">DCS_03319</name>
</gene>
<dbReference type="STRING" id="98403.A0A151GH14"/>
<dbReference type="PANTHER" id="PTHR37542:SF2">
    <property type="entry name" value="PROTEIN KINASE DOMAIN-CONTAINING PROTEIN"/>
    <property type="match status" value="1"/>
</dbReference>
<comment type="caution">
    <text evidence="2">The sequence shown here is derived from an EMBL/GenBank/DDBJ whole genome shotgun (WGS) entry which is preliminary data.</text>
</comment>
<dbReference type="AlphaFoldDB" id="A0A151GH14"/>
<evidence type="ECO:0008006" key="4">
    <source>
        <dbReference type="Google" id="ProtNLM"/>
    </source>
</evidence>
<feature type="region of interest" description="Disordered" evidence="1">
    <location>
        <begin position="530"/>
        <end position="581"/>
    </location>
</feature>